<dbReference type="SMART" id="SM00304">
    <property type="entry name" value="HAMP"/>
    <property type="match status" value="1"/>
</dbReference>
<keyword evidence="12" id="KW-0732">Signal</keyword>
<dbReference type="SMART" id="SM00387">
    <property type="entry name" value="HATPase_c"/>
    <property type="match status" value="1"/>
</dbReference>
<dbReference type="InterPro" id="IPR036890">
    <property type="entry name" value="HATPase_C_sf"/>
</dbReference>
<dbReference type="SUPFAM" id="SSF55874">
    <property type="entry name" value="ATPase domain of HSP90 chaperone/DNA topoisomerase II/histidine kinase"/>
    <property type="match status" value="1"/>
</dbReference>
<evidence type="ECO:0000313" key="15">
    <source>
        <dbReference type="EMBL" id="HGY08949.1"/>
    </source>
</evidence>
<keyword evidence="8 11" id="KW-1133">Transmembrane helix</keyword>
<dbReference type="Pfam" id="PF00672">
    <property type="entry name" value="HAMP"/>
    <property type="match status" value="1"/>
</dbReference>
<evidence type="ECO:0000256" key="4">
    <source>
        <dbReference type="ARBA" id="ARBA00022553"/>
    </source>
</evidence>
<dbReference type="InterPro" id="IPR036097">
    <property type="entry name" value="HisK_dim/P_sf"/>
</dbReference>
<protein>
    <recommendedName>
        <fullName evidence="3">histidine kinase</fullName>
        <ecNumber evidence="3">2.7.13.3</ecNumber>
    </recommendedName>
</protein>
<feature type="transmembrane region" description="Helical" evidence="11">
    <location>
        <begin position="75"/>
        <end position="94"/>
    </location>
</feature>
<dbReference type="Gene3D" id="1.10.287.130">
    <property type="match status" value="1"/>
</dbReference>
<dbReference type="CDD" id="cd00075">
    <property type="entry name" value="HATPase"/>
    <property type="match status" value="1"/>
</dbReference>
<comment type="catalytic activity">
    <reaction evidence="1">
        <text>ATP + protein L-histidine = ADP + protein N-phospho-L-histidine.</text>
        <dbReference type="EC" id="2.7.13.3"/>
    </reaction>
</comment>
<dbReference type="Gene3D" id="6.10.340.10">
    <property type="match status" value="1"/>
</dbReference>
<dbReference type="InterPro" id="IPR005467">
    <property type="entry name" value="His_kinase_dom"/>
</dbReference>
<evidence type="ECO:0000256" key="9">
    <source>
        <dbReference type="ARBA" id="ARBA00023012"/>
    </source>
</evidence>
<dbReference type="FunFam" id="3.30.565.10:FF:000006">
    <property type="entry name" value="Sensor histidine kinase WalK"/>
    <property type="match status" value="1"/>
</dbReference>
<dbReference type="SUPFAM" id="SSF158472">
    <property type="entry name" value="HAMP domain-like"/>
    <property type="match status" value="1"/>
</dbReference>
<dbReference type="CDD" id="cd00082">
    <property type="entry name" value="HisKA"/>
    <property type="match status" value="1"/>
</dbReference>
<dbReference type="Pfam" id="PF00512">
    <property type="entry name" value="HisKA"/>
    <property type="match status" value="1"/>
</dbReference>
<dbReference type="EMBL" id="DRPZ01000073">
    <property type="protein sequence ID" value="HGY08949.1"/>
    <property type="molecule type" value="Genomic_DNA"/>
</dbReference>
<evidence type="ECO:0000256" key="2">
    <source>
        <dbReference type="ARBA" id="ARBA00004370"/>
    </source>
</evidence>
<proteinExistence type="predicted"/>
<dbReference type="SMART" id="SM00388">
    <property type="entry name" value="HisKA"/>
    <property type="match status" value="1"/>
</dbReference>
<dbReference type="GO" id="GO:0000155">
    <property type="term" value="F:phosphorelay sensor kinase activity"/>
    <property type="evidence" value="ECO:0007669"/>
    <property type="project" value="InterPro"/>
</dbReference>
<keyword evidence="6 11" id="KW-0812">Transmembrane</keyword>
<dbReference type="InterPro" id="IPR050428">
    <property type="entry name" value="TCS_sensor_his_kinase"/>
</dbReference>
<feature type="chain" id="PRO_5028424509" description="histidine kinase" evidence="12">
    <location>
        <begin position="24"/>
        <end position="368"/>
    </location>
</feature>
<evidence type="ECO:0000256" key="11">
    <source>
        <dbReference type="SAM" id="Phobius"/>
    </source>
</evidence>
<organism evidence="15">
    <name type="scientific">Oceanithermus profundus</name>
    <dbReference type="NCBI Taxonomy" id="187137"/>
    <lineage>
        <taxon>Bacteria</taxon>
        <taxon>Thermotogati</taxon>
        <taxon>Deinococcota</taxon>
        <taxon>Deinococci</taxon>
        <taxon>Thermales</taxon>
        <taxon>Thermaceae</taxon>
        <taxon>Oceanithermus</taxon>
    </lineage>
</organism>
<evidence type="ECO:0000256" key="6">
    <source>
        <dbReference type="ARBA" id="ARBA00022692"/>
    </source>
</evidence>
<keyword evidence="9" id="KW-0902">Two-component regulatory system</keyword>
<dbReference type="Gene3D" id="3.30.565.10">
    <property type="entry name" value="Histidine kinase-like ATPase, C-terminal domain"/>
    <property type="match status" value="1"/>
</dbReference>
<comment type="subcellular location">
    <subcellularLocation>
        <location evidence="2">Membrane</location>
    </subcellularLocation>
</comment>
<dbReference type="CDD" id="cd06225">
    <property type="entry name" value="HAMP"/>
    <property type="match status" value="1"/>
</dbReference>
<keyword evidence="7" id="KW-0418">Kinase</keyword>
<evidence type="ECO:0000256" key="3">
    <source>
        <dbReference type="ARBA" id="ARBA00012438"/>
    </source>
</evidence>
<keyword evidence="10 11" id="KW-0472">Membrane</keyword>
<dbReference type="AlphaFoldDB" id="A0A7C4V614"/>
<feature type="signal peptide" evidence="12">
    <location>
        <begin position="1"/>
        <end position="23"/>
    </location>
</feature>
<dbReference type="GO" id="GO:0005886">
    <property type="term" value="C:plasma membrane"/>
    <property type="evidence" value="ECO:0007669"/>
    <property type="project" value="TreeGrafter"/>
</dbReference>
<dbReference type="InterPro" id="IPR003660">
    <property type="entry name" value="HAMP_dom"/>
</dbReference>
<dbReference type="InterPro" id="IPR004358">
    <property type="entry name" value="Sig_transdc_His_kin-like_C"/>
</dbReference>
<evidence type="ECO:0000256" key="7">
    <source>
        <dbReference type="ARBA" id="ARBA00022777"/>
    </source>
</evidence>
<comment type="caution">
    <text evidence="15">The sequence shown here is derived from an EMBL/GenBank/DDBJ whole genome shotgun (WGS) entry which is preliminary data.</text>
</comment>
<evidence type="ECO:0000256" key="1">
    <source>
        <dbReference type="ARBA" id="ARBA00000085"/>
    </source>
</evidence>
<evidence type="ECO:0000256" key="12">
    <source>
        <dbReference type="SAM" id="SignalP"/>
    </source>
</evidence>
<reference evidence="15" key="1">
    <citation type="journal article" date="2020" name="mSystems">
        <title>Genome- and Community-Level Interaction Insights into Carbon Utilization and Element Cycling Functions of Hydrothermarchaeota in Hydrothermal Sediment.</title>
        <authorList>
            <person name="Zhou Z."/>
            <person name="Liu Y."/>
            <person name="Xu W."/>
            <person name="Pan J."/>
            <person name="Luo Z.H."/>
            <person name="Li M."/>
        </authorList>
    </citation>
    <scope>NUCLEOTIDE SEQUENCE [LARGE SCALE GENOMIC DNA]</scope>
    <source>
        <strain evidence="15">HyVt-570</strain>
    </source>
</reference>
<evidence type="ECO:0000256" key="5">
    <source>
        <dbReference type="ARBA" id="ARBA00022679"/>
    </source>
</evidence>
<accession>A0A7C4V614</accession>
<feature type="domain" description="Histidine kinase" evidence="13">
    <location>
        <begin position="154"/>
        <end position="365"/>
    </location>
</feature>
<dbReference type="InterPro" id="IPR003594">
    <property type="entry name" value="HATPase_dom"/>
</dbReference>
<dbReference type="PANTHER" id="PTHR45436">
    <property type="entry name" value="SENSOR HISTIDINE KINASE YKOH"/>
    <property type="match status" value="1"/>
</dbReference>
<dbReference type="InterPro" id="IPR003661">
    <property type="entry name" value="HisK_dim/P_dom"/>
</dbReference>
<dbReference type="SUPFAM" id="SSF47384">
    <property type="entry name" value="Homodimeric domain of signal transducing histidine kinase"/>
    <property type="match status" value="1"/>
</dbReference>
<feature type="domain" description="HAMP" evidence="14">
    <location>
        <begin position="94"/>
        <end position="146"/>
    </location>
</feature>
<evidence type="ECO:0000256" key="10">
    <source>
        <dbReference type="ARBA" id="ARBA00023136"/>
    </source>
</evidence>
<dbReference type="Proteomes" id="UP000885759">
    <property type="component" value="Unassembled WGS sequence"/>
</dbReference>
<dbReference type="EC" id="2.7.13.3" evidence="3"/>
<keyword evidence="4" id="KW-0597">Phosphoprotein</keyword>
<keyword evidence="5" id="KW-0808">Transferase</keyword>
<name>A0A7C4V614_9DEIN</name>
<sequence>MKLASRLVLAFALVALFASGLTAALVWQAQQQRVHRFLDRDLPRAIEGEPHPPGKPPRFFEQQQRLLRELREANLRAALIALVVALGVGGWLAWRMTRPVSELTRATRRYAEGDRDARARVRGHDELAELARAFNELAERLQSEEELDRRRVADIAHELRTPLQVLKGELEALADGMLDPDPETLERLVEEVDHLALLVDDLRLLSLAESGGLALEPVPYDLAELLERSAGAFATRAQAQRVALELDLRPAPARIDPARMRQVVFNLLDNALRHARTHVRLASWTEGDRACFAVADDGPGVPTGDLPHVFDRFYRTGRAPGRSSGGSGLGLAIVRAIAQAHGGTVYVHNRERGGAVFTVTLPASEPPG</sequence>
<dbReference type="PROSITE" id="PS50109">
    <property type="entry name" value="HIS_KIN"/>
    <property type="match status" value="1"/>
</dbReference>
<dbReference type="PRINTS" id="PR00344">
    <property type="entry name" value="BCTRLSENSOR"/>
</dbReference>
<dbReference type="PROSITE" id="PS50885">
    <property type="entry name" value="HAMP"/>
    <property type="match status" value="1"/>
</dbReference>
<evidence type="ECO:0000256" key="8">
    <source>
        <dbReference type="ARBA" id="ARBA00022989"/>
    </source>
</evidence>
<dbReference type="Pfam" id="PF02518">
    <property type="entry name" value="HATPase_c"/>
    <property type="match status" value="1"/>
</dbReference>
<dbReference type="PANTHER" id="PTHR45436:SF5">
    <property type="entry name" value="SENSOR HISTIDINE KINASE TRCS"/>
    <property type="match status" value="1"/>
</dbReference>
<evidence type="ECO:0000259" key="14">
    <source>
        <dbReference type="PROSITE" id="PS50885"/>
    </source>
</evidence>
<evidence type="ECO:0000259" key="13">
    <source>
        <dbReference type="PROSITE" id="PS50109"/>
    </source>
</evidence>
<gene>
    <name evidence="15" type="ORF">ENK37_02690</name>
</gene>